<feature type="domain" description="TfoX N-terminal" evidence="1">
    <location>
        <begin position="19"/>
        <end position="69"/>
    </location>
</feature>
<protein>
    <submittedName>
        <fullName evidence="2">TfoX/Sxy family protein</fullName>
    </submittedName>
</protein>
<dbReference type="AlphaFoldDB" id="A0A9D2CFZ5"/>
<organism evidence="2 3">
    <name type="scientific">Candidatus Borkfalkia excrementavium</name>
    <dbReference type="NCBI Taxonomy" id="2838505"/>
    <lineage>
        <taxon>Bacteria</taxon>
        <taxon>Bacillati</taxon>
        <taxon>Bacillota</taxon>
        <taxon>Clostridia</taxon>
        <taxon>Christensenellales</taxon>
        <taxon>Christensenellaceae</taxon>
        <taxon>Candidatus Borkfalkia</taxon>
    </lineage>
</organism>
<evidence type="ECO:0000313" key="2">
    <source>
        <dbReference type="EMBL" id="HIY78404.1"/>
    </source>
</evidence>
<evidence type="ECO:0000313" key="3">
    <source>
        <dbReference type="Proteomes" id="UP000824135"/>
    </source>
</evidence>
<evidence type="ECO:0000259" key="1">
    <source>
        <dbReference type="Pfam" id="PF04993"/>
    </source>
</evidence>
<dbReference type="Gene3D" id="3.30.1460.30">
    <property type="entry name" value="YgaC/TfoX-N like chaperone"/>
    <property type="match status" value="1"/>
</dbReference>
<name>A0A9D2CFZ5_9FIRM</name>
<comment type="caution">
    <text evidence="2">The sequence shown here is derived from an EMBL/GenBank/DDBJ whole genome shotgun (WGS) entry which is preliminary data.</text>
</comment>
<proteinExistence type="predicted"/>
<dbReference type="EMBL" id="DXCO01000035">
    <property type="protein sequence ID" value="HIY78404.1"/>
    <property type="molecule type" value="Genomic_DNA"/>
</dbReference>
<dbReference type="Proteomes" id="UP000824135">
    <property type="component" value="Unassembled WGS sequence"/>
</dbReference>
<sequence length="105" mass="11544">MATDKDYIKALVGLFGDAGVTYRAMMGEYVLYCGGKVFALVCGNTLFIKITDASCELLKDRPIGLPYHGAKPMFILHAPEKCPFLGELALRVSAELPFPSKKRRS</sequence>
<dbReference type="SUPFAM" id="SSF159894">
    <property type="entry name" value="YgaC/TfoX-N like"/>
    <property type="match status" value="1"/>
</dbReference>
<accession>A0A9D2CFZ5</accession>
<reference evidence="2" key="2">
    <citation type="submission" date="2021-04" db="EMBL/GenBank/DDBJ databases">
        <authorList>
            <person name="Gilroy R."/>
        </authorList>
    </citation>
    <scope>NUCLEOTIDE SEQUENCE</scope>
    <source>
        <strain evidence="2">CHK199-9574</strain>
    </source>
</reference>
<gene>
    <name evidence="2" type="ORF">H9728_05105</name>
</gene>
<dbReference type="InterPro" id="IPR007076">
    <property type="entry name" value="TfoX_N"/>
</dbReference>
<reference evidence="2" key="1">
    <citation type="journal article" date="2021" name="PeerJ">
        <title>Extensive microbial diversity within the chicken gut microbiome revealed by metagenomics and culture.</title>
        <authorList>
            <person name="Gilroy R."/>
            <person name="Ravi A."/>
            <person name="Getino M."/>
            <person name="Pursley I."/>
            <person name="Horton D.L."/>
            <person name="Alikhan N.F."/>
            <person name="Baker D."/>
            <person name="Gharbi K."/>
            <person name="Hall N."/>
            <person name="Watson M."/>
            <person name="Adriaenssens E.M."/>
            <person name="Foster-Nyarko E."/>
            <person name="Jarju S."/>
            <person name="Secka A."/>
            <person name="Antonio M."/>
            <person name="Oren A."/>
            <person name="Chaudhuri R.R."/>
            <person name="La Ragione R."/>
            <person name="Hildebrand F."/>
            <person name="Pallen M.J."/>
        </authorList>
    </citation>
    <scope>NUCLEOTIDE SEQUENCE</scope>
    <source>
        <strain evidence="2">CHK199-9574</strain>
    </source>
</reference>
<dbReference type="Pfam" id="PF04993">
    <property type="entry name" value="TfoX_N"/>
    <property type="match status" value="1"/>
</dbReference>